<protein>
    <submittedName>
        <fullName evidence="1">Uncharacterized protein</fullName>
    </submittedName>
</protein>
<organism evidence="1 2">
    <name type="scientific">Agrobacterium fabrum (strain C58 / ATCC 33970)</name>
    <name type="common">Agrobacterium tumefaciens (strain C58)</name>
    <dbReference type="NCBI Taxonomy" id="176299"/>
    <lineage>
        <taxon>Bacteria</taxon>
        <taxon>Pseudomonadati</taxon>
        <taxon>Pseudomonadota</taxon>
        <taxon>Alphaproteobacteria</taxon>
        <taxon>Hyphomicrobiales</taxon>
        <taxon>Rhizobiaceae</taxon>
        <taxon>Rhizobium/Agrobacterium group</taxon>
        <taxon>Agrobacterium</taxon>
        <taxon>Agrobacterium tumefaciens complex</taxon>
    </lineage>
</organism>
<gene>
    <name evidence="1" type="ordered locus">Atu2368</name>
</gene>
<reference evidence="1 2" key="1">
    <citation type="journal article" date="2001" name="Science">
        <title>The genome of the natural genetic engineer Agrobacterium tumefaciens C58.</title>
        <authorList>
            <person name="Wood D.W."/>
            <person name="Setubal J.C."/>
            <person name="Kaul R."/>
            <person name="Monks D.E."/>
            <person name="Kitajima J.P."/>
            <person name="Okura V.K."/>
            <person name="Zhou Y."/>
            <person name="Chen L."/>
            <person name="Wood G.E."/>
            <person name="Almeida N.F.Jr."/>
            <person name="Woo L."/>
            <person name="Chen Y."/>
            <person name="Paulsen I.T."/>
            <person name="Eisen J.A."/>
            <person name="Karp P.D."/>
            <person name="Bovee D.Sr."/>
            <person name="Chapman P."/>
            <person name="Clendenning J."/>
            <person name="Deatherage G."/>
            <person name="Gillet W."/>
            <person name="Grant C."/>
            <person name="Kutyavin T."/>
            <person name="Levy R."/>
            <person name="Li M.J."/>
            <person name="McClelland E."/>
            <person name="Palmieri A."/>
            <person name="Raymond C."/>
            <person name="Rouse G."/>
            <person name="Saenphimmachak C."/>
            <person name="Wu Z."/>
            <person name="Romero P."/>
            <person name="Gordon D."/>
            <person name="Zhang S."/>
            <person name="Yoo H."/>
            <person name="Tao Y."/>
            <person name="Biddle P."/>
            <person name="Jung M."/>
            <person name="Krespan W."/>
            <person name="Perry M."/>
            <person name="Gordon-Kamm B."/>
            <person name="Liao L."/>
            <person name="Kim S."/>
            <person name="Hendrick C."/>
            <person name="Zhao Z.Y."/>
            <person name="Dolan M."/>
            <person name="Chumley F."/>
            <person name="Tingey S.V."/>
            <person name="Tomb J.F."/>
            <person name="Gordon M.P."/>
            <person name="Olson M.V."/>
            <person name="Nester E.W."/>
        </authorList>
    </citation>
    <scope>NUCLEOTIDE SEQUENCE [LARGE SCALE GENOMIC DNA]</scope>
    <source>
        <strain evidence="2">C58 / ATCC 33970</strain>
    </source>
</reference>
<dbReference type="STRING" id="176299.Atu2368"/>
<reference evidence="1 2" key="2">
    <citation type="journal article" date="2001" name="Science">
        <title>Genome sequence of the plant pathogen and biotechnology agent Agrobacterium tumefaciens C58.</title>
        <authorList>
            <person name="Goodner B."/>
            <person name="Hinkle G."/>
            <person name="Gattung S."/>
            <person name="Miller N."/>
            <person name="Blanchard M."/>
            <person name="Qurollo B."/>
            <person name="Goldman B.S."/>
            <person name="Cao Y."/>
            <person name="Askenazi M."/>
            <person name="Halling C."/>
            <person name="Mullin L."/>
            <person name="Houmiel K."/>
            <person name="Gordon J."/>
            <person name="Vaudin M."/>
            <person name="Iartchouk O."/>
            <person name="Epp A."/>
            <person name="Liu F."/>
            <person name="Wollam C."/>
            <person name="Allinger M."/>
            <person name="Doughty D."/>
            <person name="Scott C."/>
            <person name="Lappas C."/>
            <person name="Markelz B."/>
            <person name="Flanagan C."/>
            <person name="Crowell C."/>
            <person name="Gurson J."/>
            <person name="Lomo C."/>
            <person name="Sear C."/>
            <person name="Strub G."/>
            <person name="Cielo C."/>
            <person name="Slater S."/>
        </authorList>
    </citation>
    <scope>NUCLEOTIDE SEQUENCE [LARGE SCALE GENOMIC DNA]</scope>
    <source>
        <strain evidence="2">C58 / ATCC 33970</strain>
    </source>
</reference>
<proteinExistence type="predicted"/>
<dbReference type="AlphaFoldDB" id="Q8UCW5"/>
<sequence length="69" mass="8153">MRQWHFIFSQRFAGGSFHGFYIYIKKFKYTLPMVDFVNAQKAGGRRWTFRCTPIVAMATAISRHNARFS</sequence>
<accession>Q8UCW5</accession>
<evidence type="ECO:0000313" key="1">
    <source>
        <dbReference type="EMBL" id="AAL43356.2"/>
    </source>
</evidence>
<dbReference type="EnsemblBacteria" id="AAL43356">
    <property type="protein sequence ID" value="AAL43356"/>
    <property type="gene ID" value="Atu2368"/>
</dbReference>
<dbReference type="HOGENOM" id="CLU_2766685_0_0_5"/>
<dbReference type="Proteomes" id="UP000000813">
    <property type="component" value="Chromosome circular"/>
</dbReference>
<dbReference type="EMBL" id="AE007869">
    <property type="protein sequence ID" value="AAL43356.2"/>
    <property type="molecule type" value="Genomic_DNA"/>
</dbReference>
<evidence type="ECO:0000313" key="2">
    <source>
        <dbReference type="Proteomes" id="UP000000813"/>
    </source>
</evidence>
<keyword evidence="2" id="KW-1185">Reference proteome</keyword>
<dbReference type="KEGG" id="atu:Atu2368"/>
<name>Q8UCW5_AGRFC</name>